<protein>
    <recommendedName>
        <fullName evidence="3">Response regulatory domain-containing protein</fullName>
    </recommendedName>
</protein>
<dbReference type="InterPro" id="IPR050595">
    <property type="entry name" value="Bact_response_regulator"/>
</dbReference>
<feature type="modified residue" description="4-aspartylphosphate" evidence="2">
    <location>
        <position position="53"/>
    </location>
</feature>
<dbReference type="GO" id="GO:0000160">
    <property type="term" value="P:phosphorelay signal transduction system"/>
    <property type="evidence" value="ECO:0007669"/>
    <property type="project" value="InterPro"/>
</dbReference>
<comment type="caution">
    <text evidence="4">The sequence shown here is derived from an EMBL/GenBank/DDBJ whole genome shotgun (WGS) entry which is preliminary data.</text>
</comment>
<feature type="domain" description="Response regulatory" evidence="3">
    <location>
        <begin position="4"/>
        <end position="120"/>
    </location>
</feature>
<dbReference type="SUPFAM" id="SSF52172">
    <property type="entry name" value="CheY-like"/>
    <property type="match status" value="1"/>
</dbReference>
<keyword evidence="1 2" id="KW-0597">Phosphoprotein</keyword>
<accession>A0A1G2HTE0</accession>
<dbReference type="EMBL" id="MHOP01000021">
    <property type="protein sequence ID" value="OGZ65501.1"/>
    <property type="molecule type" value="Genomic_DNA"/>
</dbReference>
<dbReference type="PANTHER" id="PTHR44591">
    <property type="entry name" value="STRESS RESPONSE REGULATOR PROTEIN 1"/>
    <property type="match status" value="1"/>
</dbReference>
<dbReference type="InterPro" id="IPR001789">
    <property type="entry name" value="Sig_transdc_resp-reg_receiver"/>
</dbReference>
<evidence type="ECO:0000313" key="5">
    <source>
        <dbReference type="Proteomes" id="UP000178774"/>
    </source>
</evidence>
<name>A0A1G2HTE0_9BACT</name>
<dbReference type="PROSITE" id="PS50110">
    <property type="entry name" value="RESPONSE_REGULATORY"/>
    <property type="match status" value="1"/>
</dbReference>
<sequence length="123" mass="13978">MQKKILIIEDDDFFRGLIGKKLLFEEFDVYMASNGEEGVSKLKEHKPDLVLLDMLLPSMDGFEVLTKIKEDSVLALTPVIIASNLVEKEDVDRALKMGAIDYMIKSQYTPEMIIEKVKKVLGK</sequence>
<reference evidence="4 5" key="1">
    <citation type="journal article" date="2016" name="Nat. Commun.">
        <title>Thousands of microbial genomes shed light on interconnected biogeochemical processes in an aquifer system.</title>
        <authorList>
            <person name="Anantharaman K."/>
            <person name="Brown C.T."/>
            <person name="Hug L.A."/>
            <person name="Sharon I."/>
            <person name="Castelle C.J."/>
            <person name="Probst A.J."/>
            <person name="Thomas B.C."/>
            <person name="Singh A."/>
            <person name="Wilkins M.J."/>
            <person name="Karaoz U."/>
            <person name="Brodie E.L."/>
            <person name="Williams K.H."/>
            <person name="Hubbard S.S."/>
            <person name="Banfield J.F."/>
        </authorList>
    </citation>
    <scope>NUCLEOTIDE SEQUENCE [LARGE SCALE GENOMIC DNA]</scope>
</reference>
<evidence type="ECO:0000313" key="4">
    <source>
        <dbReference type="EMBL" id="OGZ65501.1"/>
    </source>
</evidence>
<dbReference type="SMART" id="SM00448">
    <property type="entry name" value="REC"/>
    <property type="match status" value="1"/>
</dbReference>
<proteinExistence type="predicted"/>
<dbReference type="Proteomes" id="UP000178774">
    <property type="component" value="Unassembled WGS sequence"/>
</dbReference>
<dbReference type="AlphaFoldDB" id="A0A1G2HTE0"/>
<evidence type="ECO:0000256" key="1">
    <source>
        <dbReference type="ARBA" id="ARBA00022553"/>
    </source>
</evidence>
<gene>
    <name evidence="4" type="ORF">A2822_04370</name>
</gene>
<evidence type="ECO:0000259" key="3">
    <source>
        <dbReference type="PROSITE" id="PS50110"/>
    </source>
</evidence>
<dbReference type="Gene3D" id="3.40.50.2300">
    <property type="match status" value="1"/>
</dbReference>
<organism evidence="4 5">
    <name type="scientific">Candidatus Staskawiczbacteria bacterium RIFCSPHIGHO2_01_FULL_41_41</name>
    <dbReference type="NCBI Taxonomy" id="1802203"/>
    <lineage>
        <taxon>Bacteria</taxon>
        <taxon>Candidatus Staskawicziibacteriota</taxon>
    </lineage>
</organism>
<dbReference type="Pfam" id="PF00072">
    <property type="entry name" value="Response_reg"/>
    <property type="match status" value="1"/>
</dbReference>
<dbReference type="InterPro" id="IPR011006">
    <property type="entry name" value="CheY-like_superfamily"/>
</dbReference>
<evidence type="ECO:0000256" key="2">
    <source>
        <dbReference type="PROSITE-ProRule" id="PRU00169"/>
    </source>
</evidence>
<dbReference type="PANTHER" id="PTHR44591:SF3">
    <property type="entry name" value="RESPONSE REGULATORY DOMAIN-CONTAINING PROTEIN"/>
    <property type="match status" value="1"/>
</dbReference>